<keyword evidence="6 9" id="KW-0408">Iron</keyword>
<name>A0A559MFT6_9HELO</name>
<evidence type="ECO:0000256" key="7">
    <source>
        <dbReference type="ARBA" id="ARBA00023026"/>
    </source>
</evidence>
<evidence type="ECO:0000256" key="8">
    <source>
        <dbReference type="ARBA" id="ARBA00047565"/>
    </source>
</evidence>
<evidence type="ECO:0000256" key="1">
    <source>
        <dbReference type="ARBA" id="ARBA00007879"/>
    </source>
</evidence>
<keyword evidence="7" id="KW-0843">Virulence</keyword>
<feature type="binding site" evidence="9">
    <location>
        <position position="359"/>
    </location>
    <ligand>
        <name>Fe cation</name>
        <dbReference type="ChEBI" id="CHEBI:24875"/>
        <note>catalytic</note>
    </ligand>
</feature>
<dbReference type="Gene3D" id="2.60.120.590">
    <property type="entry name" value="Alpha-ketoglutarate-dependent dioxygenase AlkB-like"/>
    <property type="match status" value="1"/>
</dbReference>
<evidence type="ECO:0000259" key="10">
    <source>
        <dbReference type="PROSITE" id="PS51471"/>
    </source>
</evidence>
<reference evidence="11 12" key="1">
    <citation type="submission" date="2018-05" db="EMBL/GenBank/DDBJ databases">
        <title>Genome sequencing and assembly of the regulated plant pathogen Lachnellula willkommii and related sister species for the development of diagnostic species identification markers.</title>
        <authorList>
            <person name="Giroux E."/>
            <person name="Bilodeau G."/>
        </authorList>
    </citation>
    <scope>NUCLEOTIDE SEQUENCE [LARGE SCALE GENOMIC DNA]</scope>
    <source>
        <strain evidence="11 12">CBS 172.35</strain>
    </source>
</reference>
<comment type="caution">
    <text evidence="11">The sequence shown here is derived from an EMBL/GenBank/DDBJ whole genome shotgun (WGS) entry which is preliminary data.</text>
</comment>
<dbReference type="Proteomes" id="UP000315522">
    <property type="component" value="Unassembled WGS sequence"/>
</dbReference>
<dbReference type="EC" id="1.14.11.53" evidence="2"/>
<keyword evidence="12" id="KW-1185">Reference proteome</keyword>
<proteinExistence type="inferred from homology"/>
<dbReference type="Pfam" id="PF13532">
    <property type="entry name" value="2OG-FeII_Oxy_2"/>
    <property type="match status" value="1"/>
</dbReference>
<feature type="binding site" evidence="9">
    <location>
        <position position="296"/>
    </location>
    <ligand>
        <name>Fe cation</name>
        <dbReference type="ChEBI" id="CHEBI:24875"/>
        <note>catalytic</note>
    </ligand>
</feature>
<keyword evidence="4 11" id="KW-0223">Dioxygenase</keyword>
<dbReference type="FunFam" id="2.60.120.590:FF:000014">
    <property type="entry name" value="Oxidoreductase, 2OG-Fe(II) oxygenase family family"/>
    <property type="match status" value="1"/>
</dbReference>
<evidence type="ECO:0000313" key="12">
    <source>
        <dbReference type="Proteomes" id="UP000315522"/>
    </source>
</evidence>
<dbReference type="PROSITE" id="PS51471">
    <property type="entry name" value="FE2OG_OXY"/>
    <property type="match status" value="1"/>
</dbReference>
<dbReference type="PANTHER" id="PTHR16557:SF3">
    <property type="entry name" value="ALPHA-KETOGLUTARATE-DEPENDENT DIOXYGENASE ALKB-LIKE DOMAIN-CONTAINING PROTEIN"/>
    <property type="match status" value="1"/>
</dbReference>
<sequence>MLLAPRISFQPTKSTLPQALVASKTWNSWLCRSRDLARHHMMMEESNGKHHDTHAIPPQAICNTYKKYQKMSDASVDQDLEVVDFRRGLTDVQKQRIVPVDAVKSELIASAQKAFRTSSGKEAEDGVEVESKPEACTIYEHQDFPGLRLLPNLLPPEVQIMLIDRLLHRDLSNPFHKTNIHQDYNIPYPPTPSDGTSPLSFFTYHPSSRDHTLTPLNPLSKHKSLNPTQFLQKKLRWLTLGTQYDWPTRAYPANSPTPFPTDISALVTTLFRNAFTPESGVVLLYSPKDYMPVHRDVSEECQRGLASFSLGCDGLFVIARDKHEGEDEKNEDREQEMVVIRVRSGDVVQMDGETRWAWHAMPKVMGGTVPEWLEDWPVRKGGRKEFEKWRGFMKGKRLNISCRQVWG</sequence>
<dbReference type="InterPro" id="IPR004574">
    <property type="entry name" value="Alkb"/>
</dbReference>
<accession>A0A559MFT6</accession>
<dbReference type="InterPro" id="IPR005123">
    <property type="entry name" value="Oxoglu/Fe-dep_dioxygenase_dom"/>
</dbReference>
<evidence type="ECO:0000256" key="3">
    <source>
        <dbReference type="ARBA" id="ARBA00022723"/>
    </source>
</evidence>
<dbReference type="InterPro" id="IPR027450">
    <property type="entry name" value="AlkB-like"/>
</dbReference>
<evidence type="ECO:0000256" key="2">
    <source>
        <dbReference type="ARBA" id="ARBA00012931"/>
    </source>
</evidence>
<dbReference type="GO" id="GO:1990931">
    <property type="term" value="F:mRNA N6-methyladenosine dioxygenase activity"/>
    <property type="evidence" value="ECO:0007669"/>
    <property type="project" value="UniProtKB-EC"/>
</dbReference>
<dbReference type="SUPFAM" id="SSF51197">
    <property type="entry name" value="Clavaminate synthase-like"/>
    <property type="match status" value="1"/>
</dbReference>
<evidence type="ECO:0000256" key="5">
    <source>
        <dbReference type="ARBA" id="ARBA00023002"/>
    </source>
</evidence>
<gene>
    <name evidence="11" type="primary">abh1</name>
    <name evidence="11" type="ORF">LAWI1_G007267</name>
</gene>
<evidence type="ECO:0000256" key="6">
    <source>
        <dbReference type="ARBA" id="ARBA00023004"/>
    </source>
</evidence>
<keyword evidence="3 9" id="KW-0479">Metal-binding</keyword>
<feature type="domain" description="Fe2OG dioxygenase" evidence="10">
    <location>
        <begin position="276"/>
        <end position="406"/>
    </location>
</feature>
<protein>
    <recommendedName>
        <fullName evidence="2">mRNA N(6)-methyladenine demethylase</fullName>
        <ecNumber evidence="2">1.14.11.53</ecNumber>
    </recommendedName>
</protein>
<evidence type="ECO:0000256" key="4">
    <source>
        <dbReference type="ARBA" id="ARBA00022964"/>
    </source>
</evidence>
<dbReference type="PANTHER" id="PTHR16557">
    <property type="entry name" value="ALKYLATED DNA REPAIR PROTEIN ALKB-RELATED"/>
    <property type="match status" value="1"/>
</dbReference>
<keyword evidence="5" id="KW-0560">Oxidoreductase</keyword>
<organism evidence="11 12">
    <name type="scientific">Lachnellula willkommii</name>
    <dbReference type="NCBI Taxonomy" id="215461"/>
    <lineage>
        <taxon>Eukaryota</taxon>
        <taxon>Fungi</taxon>
        <taxon>Dikarya</taxon>
        <taxon>Ascomycota</taxon>
        <taxon>Pezizomycotina</taxon>
        <taxon>Leotiomycetes</taxon>
        <taxon>Helotiales</taxon>
        <taxon>Lachnaceae</taxon>
        <taxon>Lachnellula</taxon>
    </lineage>
</organism>
<dbReference type="GO" id="GO:0005737">
    <property type="term" value="C:cytoplasm"/>
    <property type="evidence" value="ECO:0007669"/>
    <property type="project" value="TreeGrafter"/>
</dbReference>
<dbReference type="EMBL" id="QGML01000458">
    <property type="protein sequence ID" value="TVY91806.1"/>
    <property type="molecule type" value="Genomic_DNA"/>
</dbReference>
<dbReference type="AlphaFoldDB" id="A0A559MFT6"/>
<comment type="cofactor">
    <cofactor evidence="9">
        <name>Fe(2+)</name>
        <dbReference type="ChEBI" id="CHEBI:29033"/>
    </cofactor>
    <text evidence="9">Binds 1 Fe(2+) ion per subunit.</text>
</comment>
<comment type="catalytic activity">
    <reaction evidence="8">
        <text>an N(6)-methyladenosine in mRNA + 2-oxoglutarate + O2 = an adenosine in mRNA + formaldehyde + succinate + CO2</text>
        <dbReference type="Rhea" id="RHEA:49520"/>
        <dbReference type="Rhea" id="RHEA-COMP:12414"/>
        <dbReference type="Rhea" id="RHEA-COMP:12417"/>
        <dbReference type="ChEBI" id="CHEBI:15379"/>
        <dbReference type="ChEBI" id="CHEBI:16526"/>
        <dbReference type="ChEBI" id="CHEBI:16810"/>
        <dbReference type="ChEBI" id="CHEBI:16842"/>
        <dbReference type="ChEBI" id="CHEBI:30031"/>
        <dbReference type="ChEBI" id="CHEBI:74411"/>
        <dbReference type="ChEBI" id="CHEBI:74449"/>
        <dbReference type="EC" id="1.14.11.53"/>
    </reaction>
    <physiologicalReaction direction="left-to-right" evidence="8">
        <dbReference type="Rhea" id="RHEA:49521"/>
    </physiologicalReaction>
</comment>
<dbReference type="GO" id="GO:0005634">
    <property type="term" value="C:nucleus"/>
    <property type="evidence" value="ECO:0007669"/>
    <property type="project" value="TreeGrafter"/>
</dbReference>
<dbReference type="GO" id="GO:0046872">
    <property type="term" value="F:metal ion binding"/>
    <property type="evidence" value="ECO:0007669"/>
    <property type="project" value="UniProtKB-KW"/>
</dbReference>
<feature type="binding site" evidence="9">
    <location>
        <position position="294"/>
    </location>
    <ligand>
        <name>Fe cation</name>
        <dbReference type="ChEBI" id="CHEBI:24875"/>
        <note>catalytic</note>
    </ligand>
</feature>
<dbReference type="InterPro" id="IPR037151">
    <property type="entry name" value="AlkB-like_sf"/>
</dbReference>
<evidence type="ECO:0000256" key="9">
    <source>
        <dbReference type="PIRSR" id="PIRSR604574-2"/>
    </source>
</evidence>
<comment type="similarity">
    <text evidence="1">Belongs to the alkB family.</text>
</comment>
<evidence type="ECO:0000313" key="11">
    <source>
        <dbReference type="EMBL" id="TVY91806.1"/>
    </source>
</evidence>